<name>A0A814Y1S8_9BILA</name>
<feature type="compositionally biased region" description="Polar residues" evidence="1">
    <location>
        <begin position="331"/>
        <end position="340"/>
    </location>
</feature>
<evidence type="ECO:0000313" key="2">
    <source>
        <dbReference type="EMBL" id="CAF1076919.1"/>
    </source>
</evidence>
<evidence type="ECO:0000313" key="3">
    <source>
        <dbReference type="EMBL" id="CAF1224023.1"/>
    </source>
</evidence>
<reference evidence="3" key="1">
    <citation type="submission" date="2021-02" db="EMBL/GenBank/DDBJ databases">
        <authorList>
            <person name="Nowell W R."/>
        </authorList>
    </citation>
    <scope>NUCLEOTIDE SEQUENCE</scope>
</reference>
<dbReference type="AlphaFoldDB" id="A0A814Y1S8"/>
<dbReference type="Proteomes" id="UP000682733">
    <property type="component" value="Unassembled WGS sequence"/>
</dbReference>
<protein>
    <submittedName>
        <fullName evidence="3">Uncharacterized protein</fullName>
    </submittedName>
</protein>
<feature type="region of interest" description="Disordered" evidence="1">
    <location>
        <begin position="176"/>
        <end position="340"/>
    </location>
</feature>
<accession>A0A814Y1S8</accession>
<keyword evidence="6" id="KW-1185">Reference proteome</keyword>
<sequence>MNGGQLPPNCVVMSLNLNGGMQQQYGQFQQQPYYMQYPSAVNAGNFMFPQPQQPMMMPQQQMNFSPFSQVPPFMYDRDVSRGFGLYPPSDANYSQYPHYIGYSGPAQQINYPVAPYQEQQQHYDTPTYRGRKSRRQSHHRERDRAPHANTYEEDSFDSEMRNLDWDGLFNRHGQKPAAIGYRRSNTRSPSSSTSPSSSSNSSITSDETIRRVSISKTRPTDVYGKQQEKYQHHRQHRQYDRDYSHYPGHLQKTNNTHRSNNRNGTSVHKKHRKNDLMPFEYSSEFIPMDKEKQSKNQTKVNTTKKDRVSEDDVFIINNNNDQQQQQKQKTPPAQSEQQKT</sequence>
<proteinExistence type="predicted"/>
<dbReference type="EMBL" id="CAJOBC010009405">
    <property type="protein sequence ID" value="CAF3987161.1"/>
    <property type="molecule type" value="Genomic_DNA"/>
</dbReference>
<dbReference type="Proteomes" id="UP000663829">
    <property type="component" value="Unassembled WGS sequence"/>
</dbReference>
<organism evidence="3 6">
    <name type="scientific">Didymodactylos carnosus</name>
    <dbReference type="NCBI Taxonomy" id="1234261"/>
    <lineage>
        <taxon>Eukaryota</taxon>
        <taxon>Metazoa</taxon>
        <taxon>Spiralia</taxon>
        <taxon>Gnathifera</taxon>
        <taxon>Rotifera</taxon>
        <taxon>Eurotatoria</taxon>
        <taxon>Bdelloidea</taxon>
        <taxon>Philodinida</taxon>
        <taxon>Philodinidae</taxon>
        <taxon>Didymodactylos</taxon>
    </lineage>
</organism>
<feature type="compositionally biased region" description="Basic residues" evidence="1">
    <location>
        <begin position="129"/>
        <end position="139"/>
    </location>
</feature>
<dbReference type="Proteomes" id="UP000681722">
    <property type="component" value="Unassembled WGS sequence"/>
</dbReference>
<evidence type="ECO:0000256" key="1">
    <source>
        <dbReference type="SAM" id="MobiDB-lite"/>
    </source>
</evidence>
<evidence type="ECO:0000313" key="4">
    <source>
        <dbReference type="EMBL" id="CAF3840496.1"/>
    </source>
</evidence>
<dbReference type="EMBL" id="CAJOBA010008959">
    <property type="protein sequence ID" value="CAF3840496.1"/>
    <property type="molecule type" value="Genomic_DNA"/>
</dbReference>
<dbReference type="EMBL" id="CAJNOK010008943">
    <property type="protein sequence ID" value="CAF1076919.1"/>
    <property type="molecule type" value="Genomic_DNA"/>
</dbReference>
<evidence type="ECO:0000313" key="6">
    <source>
        <dbReference type="Proteomes" id="UP000663829"/>
    </source>
</evidence>
<feature type="compositionally biased region" description="Low complexity" evidence="1">
    <location>
        <begin position="186"/>
        <end position="202"/>
    </location>
</feature>
<gene>
    <name evidence="3" type="ORF">GPM918_LOCUS24834</name>
    <name evidence="2" type="ORF">OVA965_LOCUS18172</name>
    <name evidence="5" type="ORF">SRO942_LOCUS24837</name>
    <name evidence="4" type="ORF">TMI583_LOCUS18184</name>
</gene>
<dbReference type="Proteomes" id="UP000677228">
    <property type="component" value="Unassembled WGS sequence"/>
</dbReference>
<feature type="compositionally biased region" description="Low complexity" evidence="1">
    <location>
        <begin position="317"/>
        <end position="329"/>
    </location>
</feature>
<evidence type="ECO:0000313" key="5">
    <source>
        <dbReference type="EMBL" id="CAF3987161.1"/>
    </source>
</evidence>
<feature type="region of interest" description="Disordered" evidence="1">
    <location>
        <begin position="119"/>
        <end position="157"/>
    </location>
</feature>
<comment type="caution">
    <text evidence="3">The sequence shown here is derived from an EMBL/GenBank/DDBJ whole genome shotgun (WGS) entry which is preliminary data.</text>
</comment>
<feature type="compositionally biased region" description="Polar residues" evidence="1">
    <location>
        <begin position="251"/>
        <end position="266"/>
    </location>
</feature>
<dbReference type="EMBL" id="CAJNOQ010009402">
    <property type="protein sequence ID" value="CAF1224023.1"/>
    <property type="molecule type" value="Genomic_DNA"/>
</dbReference>